<evidence type="ECO:0000313" key="3">
    <source>
        <dbReference type="EMBL" id="MBB5220732.1"/>
    </source>
</evidence>
<dbReference type="PIRSF" id="PIRSF003230">
    <property type="entry name" value="YbgC"/>
    <property type="match status" value="1"/>
</dbReference>
<dbReference type="InterPro" id="IPR050563">
    <property type="entry name" value="4-hydroxybenzoyl-CoA_TE"/>
</dbReference>
<accession>A0A840SN27</accession>
<dbReference type="InterPro" id="IPR029069">
    <property type="entry name" value="HotDog_dom_sf"/>
</dbReference>
<comment type="caution">
    <text evidence="3">The sequence shown here is derived from an EMBL/GenBank/DDBJ whole genome shotgun (WGS) entry which is preliminary data.</text>
</comment>
<dbReference type="FunFam" id="3.10.129.10:FF:000004">
    <property type="entry name" value="Tol-pal system-associated acyl-CoA thioesterase"/>
    <property type="match status" value="1"/>
</dbReference>
<dbReference type="EMBL" id="JACHFM010000001">
    <property type="protein sequence ID" value="MBB5220732.1"/>
    <property type="molecule type" value="Genomic_DNA"/>
</dbReference>
<dbReference type="PANTHER" id="PTHR31793">
    <property type="entry name" value="4-HYDROXYBENZOYL-COA THIOESTERASE FAMILY MEMBER"/>
    <property type="match status" value="1"/>
</dbReference>
<evidence type="ECO:0000313" key="4">
    <source>
        <dbReference type="Proteomes" id="UP000549457"/>
    </source>
</evidence>
<dbReference type="InterPro" id="IPR006684">
    <property type="entry name" value="YbgC/YbaW"/>
</dbReference>
<comment type="similarity">
    <text evidence="1">Belongs to the 4-hydroxybenzoyl-CoA thioesterase family.</text>
</comment>
<dbReference type="Pfam" id="PF13279">
    <property type="entry name" value="4HBT_2"/>
    <property type="match status" value="1"/>
</dbReference>
<dbReference type="GO" id="GO:0047617">
    <property type="term" value="F:fatty acyl-CoA hydrolase activity"/>
    <property type="evidence" value="ECO:0007669"/>
    <property type="project" value="TreeGrafter"/>
</dbReference>
<gene>
    <name evidence="3" type="ORF">HNP73_000653</name>
</gene>
<dbReference type="CDD" id="cd00586">
    <property type="entry name" value="4HBT"/>
    <property type="match status" value="1"/>
</dbReference>
<proteinExistence type="inferred from homology"/>
<dbReference type="Proteomes" id="UP000549457">
    <property type="component" value="Unassembled WGS sequence"/>
</dbReference>
<dbReference type="Gene3D" id="3.10.129.10">
    <property type="entry name" value="Hotdog Thioesterase"/>
    <property type="match status" value="1"/>
</dbReference>
<dbReference type="PANTHER" id="PTHR31793:SF37">
    <property type="entry name" value="ACYL-COA THIOESTER HYDROLASE YBGC"/>
    <property type="match status" value="1"/>
</dbReference>
<keyword evidence="4" id="KW-1185">Reference proteome</keyword>
<dbReference type="NCBIfam" id="TIGR00051">
    <property type="entry name" value="YbgC/FadM family acyl-CoA thioesterase"/>
    <property type="match status" value="1"/>
</dbReference>
<dbReference type="RefSeq" id="WP_184147046.1">
    <property type="nucleotide sequence ID" value="NZ_JACHFM010000001.1"/>
</dbReference>
<reference evidence="3 4" key="1">
    <citation type="submission" date="2020-08" db="EMBL/GenBank/DDBJ databases">
        <title>Genomic Encyclopedia of Type Strains, Phase IV (KMG-IV): sequencing the most valuable type-strain genomes for metagenomic binning, comparative biology and taxonomic classification.</title>
        <authorList>
            <person name="Goeker M."/>
        </authorList>
    </citation>
    <scope>NUCLEOTIDE SEQUENCE [LARGE SCALE GENOMIC DNA]</scope>
    <source>
        <strain evidence="3 4">DSM 101730</strain>
    </source>
</reference>
<evidence type="ECO:0000256" key="1">
    <source>
        <dbReference type="ARBA" id="ARBA00005953"/>
    </source>
</evidence>
<dbReference type="EC" id="3.1.2.-" evidence="3"/>
<organism evidence="3 4">
    <name type="scientific">Amaricoccus macauensis</name>
    <dbReference type="NCBI Taxonomy" id="57001"/>
    <lineage>
        <taxon>Bacteria</taxon>
        <taxon>Pseudomonadati</taxon>
        <taxon>Pseudomonadota</taxon>
        <taxon>Alphaproteobacteria</taxon>
        <taxon>Rhodobacterales</taxon>
        <taxon>Paracoccaceae</taxon>
        <taxon>Amaricoccus</taxon>
    </lineage>
</organism>
<dbReference type="InterPro" id="IPR014166">
    <property type="entry name" value="Tol-Pal_acyl-CoA_thioesterase"/>
</dbReference>
<keyword evidence="2 3" id="KW-0378">Hydrolase</keyword>
<name>A0A840SN27_9RHOB</name>
<protein>
    <submittedName>
        <fullName evidence="3">Acyl-CoA thioester hydrolase</fullName>
        <ecNumber evidence="3">3.1.2.-</ecNumber>
    </submittedName>
</protein>
<dbReference type="AlphaFoldDB" id="A0A840SN27"/>
<sequence length="137" mass="15293">MSGPARFRLRVYYEDTDAAGIVYYANYLKFIERARTEALLELGFSQTDIRDRLGLVFAVREVAVSYLAPARLEDQLLVKTTVSAPPRGARIAMTQDIWRDETLLVHATVVLACLGREGRPARIPPDLLMALTTLAVV</sequence>
<evidence type="ECO:0000256" key="2">
    <source>
        <dbReference type="ARBA" id="ARBA00022801"/>
    </source>
</evidence>
<dbReference type="SUPFAM" id="SSF54637">
    <property type="entry name" value="Thioesterase/thiol ester dehydrase-isomerase"/>
    <property type="match status" value="1"/>
</dbReference>
<dbReference type="NCBIfam" id="TIGR02799">
    <property type="entry name" value="thio_ybgC"/>
    <property type="match status" value="1"/>
</dbReference>